<organism evidence="3 4">
    <name type="scientific">Buddleja alternifolia</name>
    <dbReference type="NCBI Taxonomy" id="168488"/>
    <lineage>
        <taxon>Eukaryota</taxon>
        <taxon>Viridiplantae</taxon>
        <taxon>Streptophyta</taxon>
        <taxon>Embryophyta</taxon>
        <taxon>Tracheophyta</taxon>
        <taxon>Spermatophyta</taxon>
        <taxon>Magnoliopsida</taxon>
        <taxon>eudicotyledons</taxon>
        <taxon>Gunneridae</taxon>
        <taxon>Pentapetalae</taxon>
        <taxon>asterids</taxon>
        <taxon>lamiids</taxon>
        <taxon>Lamiales</taxon>
        <taxon>Scrophulariaceae</taxon>
        <taxon>Buddlejeae</taxon>
        <taxon>Buddleja</taxon>
    </lineage>
</organism>
<evidence type="ECO:0000259" key="2">
    <source>
        <dbReference type="Pfam" id="PF04765"/>
    </source>
</evidence>
<reference evidence="3" key="1">
    <citation type="submission" date="2019-10" db="EMBL/GenBank/DDBJ databases">
        <authorList>
            <person name="Zhang R."/>
            <person name="Pan Y."/>
            <person name="Wang J."/>
            <person name="Ma R."/>
            <person name="Yu S."/>
        </authorList>
    </citation>
    <scope>NUCLEOTIDE SEQUENCE</scope>
    <source>
        <strain evidence="3">LA-IB0</strain>
        <tissue evidence="3">Leaf</tissue>
    </source>
</reference>
<feature type="transmembrane region" description="Helical" evidence="1">
    <location>
        <begin position="33"/>
        <end position="54"/>
    </location>
</feature>
<comment type="caution">
    <text evidence="3">The sequence shown here is derived from an EMBL/GenBank/DDBJ whole genome shotgun (WGS) entry which is preliminary data.</text>
</comment>
<dbReference type="InterPro" id="IPR048354">
    <property type="entry name" value="TOD1_MUCI70_glycTrfase_dom"/>
</dbReference>
<gene>
    <name evidence="3" type="ORF">BUALT_Bualt04G0134900</name>
</gene>
<dbReference type="AlphaFoldDB" id="A0AAV6XWW4"/>
<sequence>MEDLSSADFANCCFASRKNNQDYRMKSIRKRSYIQLFVIICMLLIPAALLFQLWSCQSPEHLFSGVCIGRNKELTFSSTKRSMPKPKHRCSIPLADDPNRVLIPTRRTTDDIVEHLEYMMEDALVVKNGSQTASLFGGHQSWQQREDSFKLNSRMKVHCGFMRNGGAEISIADRKYVEKCRFLVVSAIFGEYDVPHQPSQISVHSKKLFCFLMIVDENSVRFLNQNATTKEDGDGGSWVGIWRLILLKHLPYDEPRRNGKIPKILIHRLFPHAQYSIWIDAKMTLIVDPLLILERYLWREGHTFAIPQHKFHHSIYEEADANKRRKRYCRPLIDVQMKIYRYEGLEPWSPTKTTISDVPEGAIIIREHTKLNNLFSCLWFNEVNLFTPRDQLSFGYVVYRMRGIFKFFMFPNCEFNSLALLHSHTREHSSPIENGTGCDNELDGSISKWKETRGGLGLWTPYPGNLDQVVLPPIVRTFREG</sequence>
<evidence type="ECO:0000313" key="4">
    <source>
        <dbReference type="Proteomes" id="UP000826271"/>
    </source>
</evidence>
<keyword evidence="1" id="KW-0472">Membrane</keyword>
<dbReference type="InterPro" id="IPR006852">
    <property type="entry name" value="TOD1_MUCI70"/>
</dbReference>
<keyword evidence="1" id="KW-0812">Transmembrane</keyword>
<keyword evidence="4" id="KW-1185">Reference proteome</keyword>
<evidence type="ECO:0000256" key="1">
    <source>
        <dbReference type="SAM" id="Phobius"/>
    </source>
</evidence>
<dbReference type="PANTHER" id="PTHR12956">
    <property type="entry name" value="ALKALINE CERAMIDASE-RELATED"/>
    <property type="match status" value="1"/>
</dbReference>
<keyword evidence="1" id="KW-1133">Transmembrane helix</keyword>
<accession>A0AAV6XWW4</accession>
<dbReference type="EMBL" id="WHWC01000004">
    <property type="protein sequence ID" value="KAG8384602.1"/>
    <property type="molecule type" value="Genomic_DNA"/>
</dbReference>
<name>A0AAV6XWW4_9LAMI</name>
<proteinExistence type="predicted"/>
<protein>
    <recommendedName>
        <fullName evidence="2">TOD1/MUCI70 glycosyltransferase-like domain-containing protein</fullName>
    </recommendedName>
</protein>
<dbReference type="PANTHER" id="PTHR12956:SF22">
    <property type="entry name" value="OS06G0724300 PROTEIN"/>
    <property type="match status" value="1"/>
</dbReference>
<dbReference type="Proteomes" id="UP000826271">
    <property type="component" value="Unassembled WGS sequence"/>
</dbReference>
<feature type="domain" description="TOD1/MUCI70 glycosyltransferase-like" evidence="2">
    <location>
        <begin position="116"/>
        <end position="424"/>
    </location>
</feature>
<evidence type="ECO:0000313" key="3">
    <source>
        <dbReference type="EMBL" id="KAG8384602.1"/>
    </source>
</evidence>
<dbReference type="Pfam" id="PF04765">
    <property type="entry name" value="TOD1_MUCI70"/>
    <property type="match status" value="1"/>
</dbReference>